<evidence type="ECO:0000313" key="4">
    <source>
        <dbReference type="RefSeq" id="XP_010258565.1"/>
    </source>
</evidence>
<feature type="region of interest" description="Disordered" evidence="2">
    <location>
        <begin position="544"/>
        <end position="576"/>
    </location>
</feature>
<dbReference type="RefSeq" id="XP_010258567.1">
    <property type="nucleotide sequence ID" value="XM_010260265.2"/>
</dbReference>
<feature type="compositionally biased region" description="Basic residues" evidence="2">
    <location>
        <begin position="555"/>
        <end position="564"/>
    </location>
</feature>
<dbReference type="RefSeq" id="XP_010258566.1">
    <property type="nucleotide sequence ID" value="XM_010260264.2"/>
</dbReference>
<dbReference type="Proteomes" id="UP000189703">
    <property type="component" value="Unplaced"/>
</dbReference>
<dbReference type="GeneID" id="104598281"/>
<gene>
    <name evidence="4 5 6 7 8" type="primary">LOC104598281</name>
</gene>
<evidence type="ECO:0000313" key="8">
    <source>
        <dbReference type="RefSeq" id="XP_019053512.1"/>
    </source>
</evidence>
<sequence>MSRRRTRCTVLIDAEEAETQQQQEAQPQATQQSQPQTQPSQQQSQIQPQATYNETQVEASQRKRTRGPTLCKDLFKIDPTKRLKVGFNEMWQPIGDSGGSFSQFIGTLARNGLKLPIDASDWRKVPQTAKEDCWNSAKQIFVIPEESKDWFMKNLGIKWKTWKYQVKKKYETNANNQRPVGDPRINNEQLSNLVARWNSGKWKYLSSKNKSNREKLQLVHCAGTKSFARIHHDEEKFMTRAELFVKTHTRNDGKAVNEASENVIASTRIQQIMASQTVQSLSQATPIAAKDDVLSQVLGEERGGRVRGLGLGPTPISLWGATTKHQNIELVAENGELKEQINSLTNKYNELDDKLNKVLVMLHNREDSTNVPFINSPHSMHSSRASHMAGSLDLQDDEVPNNSPLVNDTVIPAMPTTNNQDGVHTTPVVGGIVNPTAEEINNLCEPVKLLDLDNEVVAYALLKNRDPTKKVQGRQLGDKWSEVLVRLSMNDNAPLMRTDAQRITIKDAVATQTIAWRNDYIEPDLFLAKRNFINSRRDAISRQAIDANSTQERRRTQRNKKTRGQAKQQTAMSPNL</sequence>
<evidence type="ECO:0000313" key="5">
    <source>
        <dbReference type="RefSeq" id="XP_010258566.1"/>
    </source>
</evidence>
<name>A0A1U8A1F8_NELNU</name>
<dbReference type="PANTHER" id="PTHR33144">
    <property type="entry name" value="OS10G0409366 PROTEIN-RELATED"/>
    <property type="match status" value="1"/>
</dbReference>
<feature type="coiled-coil region" evidence="1">
    <location>
        <begin position="327"/>
        <end position="361"/>
    </location>
</feature>
<dbReference type="RefSeq" id="XP_010258568.1">
    <property type="nucleotide sequence ID" value="XM_010260266.2"/>
</dbReference>
<organism evidence="3 4">
    <name type="scientific">Nelumbo nucifera</name>
    <name type="common">Sacred lotus</name>
    <dbReference type="NCBI Taxonomy" id="4432"/>
    <lineage>
        <taxon>Eukaryota</taxon>
        <taxon>Viridiplantae</taxon>
        <taxon>Streptophyta</taxon>
        <taxon>Embryophyta</taxon>
        <taxon>Tracheophyta</taxon>
        <taxon>Spermatophyta</taxon>
        <taxon>Magnoliopsida</taxon>
        <taxon>Proteales</taxon>
        <taxon>Nelumbonaceae</taxon>
        <taxon>Nelumbo</taxon>
    </lineage>
</organism>
<dbReference type="Pfam" id="PF03004">
    <property type="entry name" value="Transposase_24"/>
    <property type="match status" value="1"/>
</dbReference>
<proteinExistence type="predicted"/>
<accession>A0A1U8A1F8</accession>
<dbReference type="PANTHER" id="PTHR33144:SF45">
    <property type="entry name" value="TRANSPOSASE TNP1_EN_SPM-LIKE DOMAIN-CONTAINING PROTEIN"/>
    <property type="match status" value="1"/>
</dbReference>
<reference evidence="4 5" key="1">
    <citation type="submission" date="2025-04" db="UniProtKB">
        <authorList>
            <consortium name="RefSeq"/>
        </authorList>
    </citation>
    <scope>IDENTIFICATION</scope>
</reference>
<feature type="region of interest" description="Disordered" evidence="2">
    <location>
        <begin position="1"/>
        <end position="65"/>
    </location>
</feature>
<keyword evidence="1" id="KW-0175">Coiled coil</keyword>
<feature type="compositionally biased region" description="Polar residues" evidence="2">
    <location>
        <begin position="565"/>
        <end position="576"/>
    </location>
</feature>
<dbReference type="RefSeq" id="XP_019053512.1">
    <property type="nucleotide sequence ID" value="XM_019197967.1"/>
</dbReference>
<dbReference type="KEGG" id="nnu:104598281"/>
<dbReference type="eggNOG" id="ENOG502S1G5">
    <property type="taxonomic scope" value="Eukaryota"/>
</dbReference>
<dbReference type="OrthoDB" id="1913335at2759"/>
<evidence type="ECO:0000256" key="2">
    <source>
        <dbReference type="SAM" id="MobiDB-lite"/>
    </source>
</evidence>
<evidence type="ECO:0000313" key="6">
    <source>
        <dbReference type="RefSeq" id="XP_010258567.1"/>
    </source>
</evidence>
<dbReference type="OMA" id="MCEGQRI"/>
<feature type="compositionally biased region" description="Low complexity" evidence="2">
    <location>
        <begin position="19"/>
        <end position="51"/>
    </location>
</feature>
<evidence type="ECO:0000313" key="3">
    <source>
        <dbReference type="Proteomes" id="UP000189703"/>
    </source>
</evidence>
<dbReference type="RefSeq" id="XP_010258565.1">
    <property type="nucleotide sequence ID" value="XM_010260263.2"/>
</dbReference>
<keyword evidence="3" id="KW-1185">Reference proteome</keyword>
<dbReference type="InterPro" id="IPR004252">
    <property type="entry name" value="Probable_transposase_24"/>
</dbReference>
<dbReference type="AlphaFoldDB" id="A0A1U8A1F8"/>
<evidence type="ECO:0000256" key="1">
    <source>
        <dbReference type="SAM" id="Coils"/>
    </source>
</evidence>
<protein>
    <submittedName>
        <fullName evidence="4 5">Uncharacterized protein LOC104598281 isoform X1</fullName>
    </submittedName>
</protein>
<evidence type="ECO:0000313" key="7">
    <source>
        <dbReference type="RefSeq" id="XP_010258568.1"/>
    </source>
</evidence>